<evidence type="ECO:0000313" key="4">
    <source>
        <dbReference type="Proteomes" id="UP001303160"/>
    </source>
</evidence>
<accession>A0AAN6X810</accession>
<name>A0AAN6X810_9PEZI</name>
<feature type="compositionally biased region" description="Basic residues" evidence="1">
    <location>
        <begin position="179"/>
        <end position="189"/>
    </location>
</feature>
<organism evidence="3 4">
    <name type="scientific">Triangularia verruculosa</name>
    <dbReference type="NCBI Taxonomy" id="2587418"/>
    <lineage>
        <taxon>Eukaryota</taxon>
        <taxon>Fungi</taxon>
        <taxon>Dikarya</taxon>
        <taxon>Ascomycota</taxon>
        <taxon>Pezizomycotina</taxon>
        <taxon>Sordariomycetes</taxon>
        <taxon>Sordariomycetidae</taxon>
        <taxon>Sordariales</taxon>
        <taxon>Podosporaceae</taxon>
        <taxon>Triangularia</taxon>
    </lineage>
</organism>
<proteinExistence type="predicted"/>
<comment type="caution">
    <text evidence="3">The sequence shown here is derived from an EMBL/GenBank/DDBJ whole genome shotgun (WGS) entry which is preliminary data.</text>
</comment>
<feature type="region of interest" description="Disordered" evidence="1">
    <location>
        <begin position="124"/>
        <end position="250"/>
    </location>
</feature>
<keyword evidence="4" id="KW-1185">Reference proteome</keyword>
<dbReference type="AlphaFoldDB" id="A0AAN6X810"/>
<feature type="chain" id="PRO_5042888590" evidence="2">
    <location>
        <begin position="19"/>
        <end position="370"/>
    </location>
</feature>
<dbReference type="EMBL" id="MU864002">
    <property type="protein sequence ID" value="KAK4195814.1"/>
    <property type="molecule type" value="Genomic_DNA"/>
</dbReference>
<reference evidence="3" key="1">
    <citation type="journal article" date="2023" name="Mol. Phylogenet. Evol.">
        <title>Genome-scale phylogeny and comparative genomics of the fungal order Sordariales.</title>
        <authorList>
            <person name="Hensen N."/>
            <person name="Bonometti L."/>
            <person name="Westerberg I."/>
            <person name="Brannstrom I.O."/>
            <person name="Guillou S."/>
            <person name="Cros-Aarteil S."/>
            <person name="Calhoun S."/>
            <person name="Haridas S."/>
            <person name="Kuo A."/>
            <person name="Mondo S."/>
            <person name="Pangilinan J."/>
            <person name="Riley R."/>
            <person name="LaButti K."/>
            <person name="Andreopoulos B."/>
            <person name="Lipzen A."/>
            <person name="Chen C."/>
            <person name="Yan M."/>
            <person name="Daum C."/>
            <person name="Ng V."/>
            <person name="Clum A."/>
            <person name="Steindorff A."/>
            <person name="Ohm R.A."/>
            <person name="Martin F."/>
            <person name="Silar P."/>
            <person name="Natvig D.O."/>
            <person name="Lalanne C."/>
            <person name="Gautier V."/>
            <person name="Ament-Velasquez S.L."/>
            <person name="Kruys A."/>
            <person name="Hutchinson M.I."/>
            <person name="Powell A.J."/>
            <person name="Barry K."/>
            <person name="Miller A.N."/>
            <person name="Grigoriev I.V."/>
            <person name="Debuchy R."/>
            <person name="Gladieux P."/>
            <person name="Hiltunen Thoren M."/>
            <person name="Johannesson H."/>
        </authorList>
    </citation>
    <scope>NUCLEOTIDE SEQUENCE</scope>
    <source>
        <strain evidence="3">CBS 315.58</strain>
    </source>
</reference>
<feature type="compositionally biased region" description="Basic and acidic residues" evidence="1">
    <location>
        <begin position="199"/>
        <end position="213"/>
    </location>
</feature>
<evidence type="ECO:0000256" key="2">
    <source>
        <dbReference type="SAM" id="SignalP"/>
    </source>
</evidence>
<protein>
    <submittedName>
        <fullName evidence="3">Uncharacterized protein</fullName>
    </submittedName>
</protein>
<evidence type="ECO:0000256" key="1">
    <source>
        <dbReference type="SAM" id="MobiDB-lite"/>
    </source>
</evidence>
<dbReference type="Proteomes" id="UP001303160">
    <property type="component" value="Unassembled WGS sequence"/>
</dbReference>
<reference evidence="3" key="2">
    <citation type="submission" date="2023-05" db="EMBL/GenBank/DDBJ databases">
        <authorList>
            <consortium name="Lawrence Berkeley National Laboratory"/>
            <person name="Steindorff A."/>
            <person name="Hensen N."/>
            <person name="Bonometti L."/>
            <person name="Westerberg I."/>
            <person name="Brannstrom I.O."/>
            <person name="Guillou S."/>
            <person name="Cros-Aarteil S."/>
            <person name="Calhoun S."/>
            <person name="Haridas S."/>
            <person name="Kuo A."/>
            <person name="Mondo S."/>
            <person name="Pangilinan J."/>
            <person name="Riley R."/>
            <person name="Labutti K."/>
            <person name="Andreopoulos B."/>
            <person name="Lipzen A."/>
            <person name="Chen C."/>
            <person name="Yanf M."/>
            <person name="Daum C."/>
            <person name="Ng V."/>
            <person name="Clum A."/>
            <person name="Ohm R."/>
            <person name="Martin F."/>
            <person name="Silar P."/>
            <person name="Natvig D."/>
            <person name="Lalanne C."/>
            <person name="Gautier V."/>
            <person name="Ament-Velasquez S.L."/>
            <person name="Kruys A."/>
            <person name="Hutchinson M.I."/>
            <person name="Powell A.J."/>
            <person name="Barry K."/>
            <person name="Miller A.N."/>
            <person name="Grigoriev I.V."/>
            <person name="Debuchy R."/>
            <person name="Gladieux P."/>
            <person name="Thoren M.H."/>
            <person name="Johannesson H."/>
        </authorList>
    </citation>
    <scope>NUCLEOTIDE SEQUENCE</scope>
    <source>
        <strain evidence="3">CBS 315.58</strain>
    </source>
</reference>
<sequence length="370" mass="41140">MRHIKALLPLSLASLGAAEIVGQWTAWELTRTCFDNGTSCTYHMALDQNPIAKTDLSTCIWDVVSLNPFFKPANQTDFTNVKCGQRLSINGGWSNMGFFTIVTTDTAANAYAFFGFTDEEIRNGKSATPRQRPAYRVGTFNKDERPDLGLGMLKKMKTEKRRPAISLEANQQQSDSSLHKMKSLMKMGKRSSPVLNAKPLEKKQGHFRPESSKRRQSIPSQNHPRNHNQAPATSPDSNPESQPTTDQQTWQIHSLTRLTNPPLNLTTFTFSLLSPGLNTPLANCTITIPSASPTQSWYGQRCDPLLNAYTVGWGYNPDTDSAVMTICRPGTGMAWFGWNAVAGAQQQQQQQNEVRFGDSRREGVHRGVCT</sequence>
<keyword evidence="2" id="KW-0732">Signal</keyword>
<gene>
    <name evidence="3" type="ORF">QBC40DRAFT_15964</name>
</gene>
<feature type="region of interest" description="Disordered" evidence="1">
    <location>
        <begin position="348"/>
        <end position="370"/>
    </location>
</feature>
<evidence type="ECO:0000313" key="3">
    <source>
        <dbReference type="EMBL" id="KAK4195814.1"/>
    </source>
</evidence>
<feature type="compositionally biased region" description="Polar residues" evidence="1">
    <location>
        <begin position="217"/>
        <end position="250"/>
    </location>
</feature>
<feature type="signal peptide" evidence="2">
    <location>
        <begin position="1"/>
        <end position="18"/>
    </location>
</feature>
<feature type="compositionally biased region" description="Basic and acidic residues" evidence="1">
    <location>
        <begin position="355"/>
        <end position="370"/>
    </location>
</feature>